<keyword evidence="3 8" id="KW-0732">Signal</keyword>
<dbReference type="GO" id="GO:0090051">
    <property type="term" value="P:negative regulation of cell migration involved in sprouting angiogenesis"/>
    <property type="evidence" value="ECO:0007669"/>
    <property type="project" value="TreeGrafter"/>
</dbReference>
<evidence type="ECO:0000313" key="11">
    <source>
        <dbReference type="EMBL" id="CAH2321211.1"/>
    </source>
</evidence>
<keyword evidence="5" id="KW-1015">Disulfide bond</keyword>
<dbReference type="PROSITE" id="PS50871">
    <property type="entry name" value="C1Q"/>
    <property type="match status" value="1"/>
</dbReference>
<evidence type="ECO:0000256" key="7">
    <source>
        <dbReference type="SAM" id="MobiDB-lite"/>
    </source>
</evidence>
<keyword evidence="2" id="KW-0964">Secreted</keyword>
<dbReference type="Proteomes" id="UP001295444">
    <property type="component" value="Chromosome 11"/>
</dbReference>
<gene>
    <name evidence="11" type="ORF">PECUL_23A017812</name>
</gene>
<evidence type="ECO:0000259" key="9">
    <source>
        <dbReference type="PROSITE" id="PS50871"/>
    </source>
</evidence>
<feature type="compositionally biased region" description="Basic and acidic residues" evidence="7">
    <location>
        <begin position="846"/>
        <end position="857"/>
    </location>
</feature>
<dbReference type="SMART" id="SM00110">
    <property type="entry name" value="C1Q"/>
    <property type="match status" value="1"/>
</dbReference>
<dbReference type="GO" id="GO:0030948">
    <property type="term" value="P:negative regulation of vascular endothelial growth factor receptor signaling pathway"/>
    <property type="evidence" value="ECO:0007669"/>
    <property type="project" value="TreeGrafter"/>
</dbReference>
<dbReference type="SUPFAM" id="SSF49842">
    <property type="entry name" value="TNF-like"/>
    <property type="match status" value="1"/>
</dbReference>
<dbReference type="InterPro" id="IPR011489">
    <property type="entry name" value="EMI_domain"/>
</dbReference>
<dbReference type="GO" id="GO:0005576">
    <property type="term" value="C:extracellular region"/>
    <property type="evidence" value="ECO:0007669"/>
    <property type="project" value="UniProtKB-SubCell"/>
</dbReference>
<proteinExistence type="predicted"/>
<accession>A0AAD1TAK8</accession>
<dbReference type="InterPro" id="IPR001073">
    <property type="entry name" value="C1q_dom"/>
</dbReference>
<feature type="chain" id="PRO_5042075532" evidence="8">
    <location>
        <begin position="18"/>
        <end position="997"/>
    </location>
</feature>
<dbReference type="InterPro" id="IPR008983">
    <property type="entry name" value="Tumour_necrosis_fac-like_dom"/>
</dbReference>
<evidence type="ECO:0000256" key="1">
    <source>
        <dbReference type="ARBA" id="ARBA00004613"/>
    </source>
</evidence>
<feature type="domain" description="C1q" evidence="9">
    <location>
        <begin position="869"/>
        <end position="997"/>
    </location>
</feature>
<evidence type="ECO:0000313" key="12">
    <source>
        <dbReference type="Proteomes" id="UP001295444"/>
    </source>
</evidence>
<feature type="coiled-coil region" evidence="6">
    <location>
        <begin position="280"/>
        <end position="342"/>
    </location>
</feature>
<reference evidence="11" key="1">
    <citation type="submission" date="2022-03" db="EMBL/GenBank/DDBJ databases">
        <authorList>
            <person name="Alioto T."/>
            <person name="Alioto T."/>
            <person name="Gomez Garrido J."/>
        </authorList>
    </citation>
    <scope>NUCLEOTIDE SEQUENCE</scope>
</reference>
<dbReference type="EMBL" id="OW240922">
    <property type="protein sequence ID" value="CAH2321211.1"/>
    <property type="molecule type" value="Genomic_DNA"/>
</dbReference>
<comment type="subcellular location">
    <subcellularLocation>
        <location evidence="1">Secreted</location>
    </subcellularLocation>
</comment>
<protein>
    <submittedName>
        <fullName evidence="11">Multimerin-2</fullName>
    </submittedName>
</protein>
<evidence type="ECO:0000256" key="2">
    <source>
        <dbReference type="ARBA" id="ARBA00022525"/>
    </source>
</evidence>
<dbReference type="PROSITE" id="PS51041">
    <property type="entry name" value="EMI"/>
    <property type="match status" value="1"/>
</dbReference>
<organism evidence="11 12">
    <name type="scientific">Pelobates cultripes</name>
    <name type="common">Western spadefoot toad</name>
    <dbReference type="NCBI Taxonomy" id="61616"/>
    <lineage>
        <taxon>Eukaryota</taxon>
        <taxon>Metazoa</taxon>
        <taxon>Chordata</taxon>
        <taxon>Craniata</taxon>
        <taxon>Vertebrata</taxon>
        <taxon>Euteleostomi</taxon>
        <taxon>Amphibia</taxon>
        <taxon>Batrachia</taxon>
        <taxon>Anura</taxon>
        <taxon>Pelobatoidea</taxon>
        <taxon>Pelobatidae</taxon>
        <taxon>Pelobates</taxon>
    </lineage>
</organism>
<keyword evidence="4 6" id="KW-0175">Coiled coil</keyword>
<feature type="compositionally biased region" description="Polar residues" evidence="7">
    <location>
        <begin position="64"/>
        <end position="76"/>
    </location>
</feature>
<name>A0AAD1TAK8_PELCU</name>
<dbReference type="Pfam" id="PF07546">
    <property type="entry name" value="EMI"/>
    <property type="match status" value="1"/>
</dbReference>
<dbReference type="PANTHER" id="PTHR15427">
    <property type="entry name" value="EMILIN ELASTIN MICROFIBRIL INTERFACE-LOCATED PROTEIN ELASTIN MICROFIBRIL INTERFACER"/>
    <property type="match status" value="1"/>
</dbReference>
<evidence type="ECO:0000256" key="8">
    <source>
        <dbReference type="SAM" id="SignalP"/>
    </source>
</evidence>
<feature type="domain" description="EMI" evidence="10">
    <location>
        <begin position="92"/>
        <end position="168"/>
    </location>
</feature>
<evidence type="ECO:0000256" key="6">
    <source>
        <dbReference type="SAM" id="Coils"/>
    </source>
</evidence>
<evidence type="ECO:0000256" key="3">
    <source>
        <dbReference type="ARBA" id="ARBA00022729"/>
    </source>
</evidence>
<keyword evidence="12" id="KW-1185">Reference proteome</keyword>
<feature type="signal peptide" evidence="8">
    <location>
        <begin position="1"/>
        <end position="17"/>
    </location>
</feature>
<feature type="region of interest" description="Disordered" evidence="7">
    <location>
        <begin position="843"/>
        <end position="870"/>
    </location>
</feature>
<evidence type="ECO:0000259" key="10">
    <source>
        <dbReference type="PROSITE" id="PS51041"/>
    </source>
</evidence>
<dbReference type="AlphaFoldDB" id="A0AAD1TAK8"/>
<dbReference type="InterPro" id="IPR050392">
    <property type="entry name" value="Collagen/C1q_domain"/>
</dbReference>
<evidence type="ECO:0000256" key="4">
    <source>
        <dbReference type="ARBA" id="ARBA00023054"/>
    </source>
</evidence>
<sequence>MEGKLCSIMFCLGMVNAVTSLVNRPAYDGSLSVGSRLEVHGSSLYNHGLPGYDRHQEKREHLDQSFSDTPKTTATDTVDRNSPGAEHPDPRRGNWCSFVRSRVVSYVELCKTEKYVIRSQMPCPSRTSDCQKTMYRLAQKPVYEVKRKAVTSLEWRCCDGYIGDHCEDKDPNAIQVPEELLAKVEKELEPAMSTDASEIMKDLQSQEHLLVSVQNDIHQASGSLLEFQSVMENNVTLTNDSESQLAGVEDRHLRDVLLPHVENFLREHFNPMWVSFNKSLQNLSSIVKNLSENVESNRKRLDRFLENSIPQNDLRELGSKFESKIQENIVKLEQMRHEMDNQFHVVQAGIHYNLTVIKTETDMKFKRNHKLQQSQFSQVNLSISELRRDQEQFQDDLQDITQNITELWESCTPKERETTPETSHHVNETLAEHNRQIKDLYTESDAAFENISTLEKWFKELRTDFKKNSDEVRVSFIEKSLILEENKDFILRQLMELNYTIVGIQESSDELFRNCDCQKMSLDILSLEEVQRNFSNLYKDILYGIEDVKQKEGSSKTSLENSFEDLSQALQMNRLSLTAQQEQGRSLMNLTSHLQSQANNFSNDVAILKKNNNQILDHIKLLDSSFNSLLEDATRHDRALEALLGDELLEEFSEETPYLLQMTMLQIYELLNETQFRLENQQQTTKSLIDRVHFLENQSQKKDYPDPNTIFNIEHHIEGVTNDSPFKQNTMNRMETNHDASSEYEATNSDITTLKDDIEHLSIKIKRLESYLPDGNDTVINTLKPLNNSIGTMKLEIVSLRELFSKHTETFHKLFGNHEALIASNTPLDLTKVHSLLDKKVKKKSRGGELKHKKNDELQSDASGELPPRQDSSVAFAASFTEGADAVRLIQFNSILLNYGNAFNPDDYEFSAPYKGVYAFSISVDFSPGRALGHLVFRGQETIILQNISSKEGDGLKHSFAVVELDKDDKVWFMLLQGSIKKNSSGTILAGYLIFKT</sequence>
<dbReference type="Pfam" id="PF00386">
    <property type="entry name" value="C1q"/>
    <property type="match status" value="1"/>
</dbReference>
<feature type="region of interest" description="Disordered" evidence="7">
    <location>
        <begin position="58"/>
        <end position="91"/>
    </location>
</feature>
<dbReference type="PANTHER" id="PTHR15427:SF6">
    <property type="entry name" value="MULTIMERIN-2"/>
    <property type="match status" value="1"/>
</dbReference>
<evidence type="ECO:0000256" key="5">
    <source>
        <dbReference type="ARBA" id="ARBA00023157"/>
    </source>
</evidence>
<dbReference type="Gene3D" id="2.60.120.40">
    <property type="match status" value="1"/>
</dbReference>